<evidence type="ECO:0000313" key="2">
    <source>
        <dbReference type="EMBL" id="EIC95597.1"/>
    </source>
</evidence>
<dbReference type="OrthoDB" id="2066868at2"/>
<organism evidence="2 3">
    <name type="scientific">Lachnoanaerobaculum saburreum F0468</name>
    <dbReference type="NCBI Taxonomy" id="1095750"/>
    <lineage>
        <taxon>Bacteria</taxon>
        <taxon>Bacillati</taxon>
        <taxon>Bacillota</taxon>
        <taxon>Clostridia</taxon>
        <taxon>Lachnospirales</taxon>
        <taxon>Lachnospiraceae</taxon>
        <taxon>Lachnoanaerobaculum</taxon>
    </lineage>
</organism>
<keyword evidence="1" id="KW-0812">Transmembrane</keyword>
<protein>
    <submittedName>
        <fullName evidence="2">Uncharacterized protein</fullName>
    </submittedName>
</protein>
<comment type="caution">
    <text evidence="2">The sequence shown here is derived from an EMBL/GenBank/DDBJ whole genome shotgun (WGS) entry which is preliminary data.</text>
</comment>
<keyword evidence="1" id="KW-1133">Transmembrane helix</keyword>
<sequence length="497" mass="58844">MKALNMKKKWIISIIIITIIYFVLSLCDFMYIPADKYPNIIRKMFFHDNDKVTVRSIGRVCQTKEGIYFLYRGRLMYMNSVGTEVKEVASDWQPIEGIMIIEKNIFCIFRDKLGLYEISVSSNNDYIEGKGNIIEFISGEKDDRFYTDDKYIYCFSSGMLEKYTLDGRKVCSSKVFYEPRPILGIGSTVFNGYSVCINGNQNPCGDVGIDVPCYYIFNWNKVKYKQKRLGRVRYYSEASPWESLDCYFSKQENIEPYSAWTWKMDYIIRNDKSWWKEEIHDRNVEEYEPVSIKLYDLNPNYYRVLDGYIYFTQRLEITYRDKNYKDKIRITSEGFSEEEKKEVEFKFHPQAMLRAKVEDMEKEKGRETFKYEIVGIQNKTEDFVENYEVRGKFIYSVASGFYSKEESYKTKLFITDMDTGITNIIYTDEKSNKYTCTPGLYCSDDYVFLYQYKIEESTTLRIIRLDKDGSNPILVMDENGEVVMKPLESKSEEMSVK</sequence>
<gene>
    <name evidence="2" type="ORF">HMPREF9970_2228</name>
</gene>
<name>I0R7D9_9FIRM</name>
<keyword evidence="3" id="KW-1185">Reference proteome</keyword>
<accession>I0R7D9</accession>
<proteinExistence type="predicted"/>
<dbReference type="PATRIC" id="fig|1095750.3.peg.1608"/>
<feature type="transmembrane region" description="Helical" evidence="1">
    <location>
        <begin position="12"/>
        <end position="32"/>
    </location>
</feature>
<evidence type="ECO:0000256" key="1">
    <source>
        <dbReference type="SAM" id="Phobius"/>
    </source>
</evidence>
<dbReference type="EMBL" id="AJGH01000075">
    <property type="protein sequence ID" value="EIC95597.1"/>
    <property type="molecule type" value="Genomic_DNA"/>
</dbReference>
<evidence type="ECO:0000313" key="3">
    <source>
        <dbReference type="Proteomes" id="UP000005039"/>
    </source>
</evidence>
<reference evidence="2 3" key="1">
    <citation type="submission" date="2012-03" db="EMBL/GenBank/DDBJ databases">
        <authorList>
            <person name="Durkin A.S."/>
            <person name="McCorrison J."/>
            <person name="Torralba M."/>
            <person name="Gillis M."/>
            <person name="Methe B."/>
            <person name="Sutton G."/>
            <person name="Nelson K.E."/>
        </authorList>
    </citation>
    <scope>NUCLEOTIDE SEQUENCE [LARGE SCALE GENOMIC DNA]</scope>
    <source>
        <strain evidence="2 3">F0468</strain>
    </source>
</reference>
<keyword evidence="1" id="KW-0472">Membrane</keyword>
<dbReference type="AlphaFoldDB" id="I0R7D9"/>
<dbReference type="Proteomes" id="UP000005039">
    <property type="component" value="Unassembled WGS sequence"/>
</dbReference>